<dbReference type="Proteomes" id="UP000001302">
    <property type="component" value="Chromosome"/>
</dbReference>
<feature type="transmembrane region" description="Helical" evidence="1">
    <location>
        <begin position="30"/>
        <end position="47"/>
    </location>
</feature>
<dbReference type="KEGG" id="pbr:PB2503_05502"/>
<evidence type="ECO:0000313" key="3">
    <source>
        <dbReference type="Proteomes" id="UP000001302"/>
    </source>
</evidence>
<reference evidence="2 3" key="2">
    <citation type="journal article" date="2011" name="J. Bacteriol.">
        <title>Complete genome sequence of strain HTCC2503T of Parvularcula bermudensis, the type species of the order "Parvularculales" in the class Alphaproteobacteria.</title>
        <authorList>
            <person name="Oh H.M."/>
            <person name="Kang I."/>
            <person name="Vergin K.L."/>
            <person name="Kang D."/>
            <person name="Rhee K.H."/>
            <person name="Giovannoni S.J."/>
            <person name="Cho J.C."/>
        </authorList>
    </citation>
    <scope>NUCLEOTIDE SEQUENCE [LARGE SCALE GENOMIC DNA]</scope>
    <source>
        <strain evidence="3">ATCC BAA-594 / HTCC2503 / KCTC 12087</strain>
    </source>
</reference>
<gene>
    <name evidence="2" type="ordered locus">PB2503_05502</name>
</gene>
<feature type="transmembrane region" description="Helical" evidence="1">
    <location>
        <begin position="59"/>
        <end position="80"/>
    </location>
</feature>
<dbReference type="eggNOG" id="COG0428">
    <property type="taxonomic scope" value="Bacteria"/>
</dbReference>
<feature type="transmembrane region" description="Helical" evidence="1">
    <location>
        <begin position="150"/>
        <end position="169"/>
    </location>
</feature>
<reference evidence="3" key="1">
    <citation type="submission" date="2010-08" db="EMBL/GenBank/DDBJ databases">
        <title>Genome sequence of Parvularcula bermudensis HTCC2503.</title>
        <authorList>
            <person name="Kang D.-M."/>
            <person name="Oh H.-M."/>
            <person name="Cho J.-C."/>
        </authorList>
    </citation>
    <scope>NUCLEOTIDE SEQUENCE [LARGE SCALE GENOMIC DNA]</scope>
    <source>
        <strain evidence="3">ATCC BAA-594 / HTCC2503 / KCTC 12087</strain>
    </source>
</reference>
<keyword evidence="3" id="KW-1185">Reference proteome</keyword>
<feature type="transmembrane region" description="Helical" evidence="1">
    <location>
        <begin position="211"/>
        <end position="230"/>
    </location>
</feature>
<keyword evidence="1" id="KW-1133">Transmembrane helix</keyword>
<evidence type="ECO:0008006" key="4">
    <source>
        <dbReference type="Google" id="ProtNLM"/>
    </source>
</evidence>
<organism evidence="2 3">
    <name type="scientific">Parvularcula bermudensis (strain ATCC BAA-594 / HTCC2503 / KCTC 12087)</name>
    <dbReference type="NCBI Taxonomy" id="314260"/>
    <lineage>
        <taxon>Bacteria</taxon>
        <taxon>Pseudomonadati</taxon>
        <taxon>Pseudomonadota</taxon>
        <taxon>Alphaproteobacteria</taxon>
        <taxon>Parvularculales</taxon>
        <taxon>Parvularculaceae</taxon>
        <taxon>Parvularcula</taxon>
    </lineage>
</organism>
<dbReference type="RefSeq" id="WP_013300147.1">
    <property type="nucleotide sequence ID" value="NC_014414.1"/>
</dbReference>
<keyword evidence="1" id="KW-0472">Membrane</keyword>
<name>E0TGD0_PARBH</name>
<protein>
    <recommendedName>
        <fullName evidence="4">Zinc transporter</fullName>
    </recommendedName>
</protein>
<keyword evidence="1" id="KW-0812">Transmembrane</keyword>
<dbReference type="OrthoDB" id="1145132at2"/>
<feature type="transmembrane region" description="Helical" evidence="1">
    <location>
        <begin position="105"/>
        <end position="129"/>
    </location>
</feature>
<sequence length="232" mass="22947">MLVLAVLCVSAALILGAVWGLYGPLNRVVSGFIVAMAGGALILAVVLELVEPSIARSGLTLSVLSVGAGAIVFSSVDYLIDEHWQDGSGLGLLAAVTLDGIPENVALGVAIIGSGSAEMVVLAGSIVLSNLPEAAGGAKAMAEQGDRSKMAVLGIWCATAGLLAAAAVLGHVGLSGAPDKILDALRCFAGGAVVASLATEVFPTAFREDHHLAGIATTIGLIAAAGLHHLGA</sequence>
<dbReference type="EMBL" id="CP002156">
    <property type="protein sequence ID" value="ADM09173.1"/>
    <property type="molecule type" value="Genomic_DNA"/>
</dbReference>
<dbReference type="AlphaFoldDB" id="E0TGD0"/>
<accession>E0TGD0</accession>
<evidence type="ECO:0000313" key="2">
    <source>
        <dbReference type="EMBL" id="ADM09173.1"/>
    </source>
</evidence>
<evidence type="ECO:0000256" key="1">
    <source>
        <dbReference type="SAM" id="Phobius"/>
    </source>
</evidence>
<dbReference type="HOGENOM" id="CLU_015114_6_0_5"/>
<dbReference type="STRING" id="314260.PB2503_05502"/>
<proteinExistence type="predicted"/>